<keyword evidence="4" id="KW-0969">Cilium</keyword>
<dbReference type="Proteomes" id="UP000504635">
    <property type="component" value="Unplaced"/>
</dbReference>
<gene>
    <name evidence="10" type="primary">LOC115880827</name>
</gene>
<evidence type="ECO:0000256" key="1">
    <source>
        <dbReference type="ARBA" id="ARBA00004611"/>
    </source>
</evidence>
<keyword evidence="6" id="KW-0966">Cell projection</keyword>
<reference evidence="10" key="1">
    <citation type="submission" date="2025-08" db="UniProtKB">
        <authorList>
            <consortium name="RefSeq"/>
        </authorList>
    </citation>
    <scope>IDENTIFICATION</scope>
    <source>
        <tissue evidence="10">Gonads</tissue>
    </source>
</reference>
<dbReference type="GO" id="GO:0005879">
    <property type="term" value="C:axonemal microtubule"/>
    <property type="evidence" value="ECO:0007669"/>
    <property type="project" value="TreeGrafter"/>
</dbReference>
<evidence type="ECO:0000256" key="5">
    <source>
        <dbReference type="ARBA" id="ARBA00023212"/>
    </source>
</evidence>
<evidence type="ECO:0000313" key="10">
    <source>
        <dbReference type="RefSeq" id="XP_030753983.1"/>
    </source>
</evidence>
<comment type="subcellular location">
    <subcellularLocation>
        <location evidence="1">Cytoplasm</location>
        <location evidence="1">Cytoskeleton</location>
        <location evidence="1">Flagellum axoneme</location>
    </subcellularLocation>
</comment>
<proteinExistence type="predicted"/>
<keyword evidence="5" id="KW-0206">Cytoskeleton</keyword>
<evidence type="ECO:0000256" key="3">
    <source>
        <dbReference type="ARBA" id="ARBA00022846"/>
    </source>
</evidence>
<dbReference type="GeneID" id="115880827"/>
<keyword evidence="9" id="KW-1185">Reference proteome</keyword>
<dbReference type="PANTHER" id="PTHR31180:SF2">
    <property type="entry name" value="CILIA- AND FLAGELLA-ASSOCIATED PROTEIN 107"/>
    <property type="match status" value="1"/>
</dbReference>
<dbReference type="OrthoDB" id="8185227at2759"/>
<dbReference type="InParanoid" id="A0A6J2XR39"/>
<evidence type="ECO:0000256" key="6">
    <source>
        <dbReference type="ARBA" id="ARBA00023273"/>
    </source>
</evidence>
<keyword evidence="3" id="KW-0282">Flagellum</keyword>
<dbReference type="KEGG" id="soy:115880827"/>
<evidence type="ECO:0000256" key="2">
    <source>
        <dbReference type="ARBA" id="ARBA00022490"/>
    </source>
</evidence>
<name>A0A6J2XR39_SITOR</name>
<evidence type="ECO:0000313" key="9">
    <source>
        <dbReference type="Proteomes" id="UP000504635"/>
    </source>
</evidence>
<evidence type="ECO:0000256" key="7">
    <source>
        <dbReference type="ARBA" id="ARBA00035003"/>
    </source>
</evidence>
<dbReference type="InterPro" id="IPR037662">
    <property type="entry name" value="CFAP68/107"/>
</dbReference>
<organism evidence="9 10">
    <name type="scientific">Sitophilus oryzae</name>
    <name type="common">Rice weevil</name>
    <name type="synonym">Curculio oryzae</name>
    <dbReference type="NCBI Taxonomy" id="7048"/>
    <lineage>
        <taxon>Eukaryota</taxon>
        <taxon>Metazoa</taxon>
        <taxon>Ecdysozoa</taxon>
        <taxon>Arthropoda</taxon>
        <taxon>Hexapoda</taxon>
        <taxon>Insecta</taxon>
        <taxon>Pterygota</taxon>
        <taxon>Neoptera</taxon>
        <taxon>Endopterygota</taxon>
        <taxon>Coleoptera</taxon>
        <taxon>Polyphaga</taxon>
        <taxon>Cucujiformia</taxon>
        <taxon>Curculionidae</taxon>
        <taxon>Dryophthorinae</taxon>
        <taxon>Sitophilus</taxon>
    </lineage>
</organism>
<dbReference type="AlphaFoldDB" id="A0A6J2XR39"/>
<accession>A0A6J2XR39</accession>
<comment type="subunit">
    <text evidence="8">Microtubule inner protein component of sperm flagellar doublet microtubules.</text>
</comment>
<comment type="function">
    <text evidence="7">Microtubule inner protein (MIP) part of the dynein-decorated doublet microtubules (DMTs) in cilia axoneme, which is required for motile cilia beating.</text>
</comment>
<dbReference type="PANTHER" id="PTHR31180">
    <property type="entry name" value="CILIA- AND FLAGELLA-ASSOCIATED PROTEIN 107-RELATED"/>
    <property type="match status" value="1"/>
</dbReference>
<keyword evidence="2" id="KW-0963">Cytoplasm</keyword>
<protein>
    <submittedName>
        <fullName evidence="10">Uncharacterized protein LOC115880827</fullName>
    </submittedName>
</protein>
<dbReference type="GO" id="GO:0030317">
    <property type="term" value="P:flagellated sperm motility"/>
    <property type="evidence" value="ECO:0007669"/>
    <property type="project" value="InterPro"/>
</dbReference>
<evidence type="ECO:0000256" key="8">
    <source>
        <dbReference type="ARBA" id="ARBA00046435"/>
    </source>
</evidence>
<dbReference type="RefSeq" id="XP_030753983.1">
    <property type="nucleotide sequence ID" value="XM_030898123.1"/>
</dbReference>
<sequence>MNNSRLSYERPTYYSQNVLVGNWFEESVGKYTKKQCRHNTSYETDYIPKCPVDKEFNDTFRSDIQIKSEFGDNISPPKNTSQSQNYFDNYTTTYDLSYQYFPEWIQGTLTRKMRVALLKHEPTEEYLNSYGNLSIRSDMSKNKTHEWKCDVLDPRRTVLTTNQTDYKKYDSPYYKSHRWVKPTPIKVRCGNAVNLVFKQFPSNHPRNIWTKCNPITWECEQDRIPQEKCVCSS</sequence>
<evidence type="ECO:0000256" key="4">
    <source>
        <dbReference type="ARBA" id="ARBA00023069"/>
    </source>
</evidence>